<reference evidence="2 3" key="1">
    <citation type="submission" date="2014-11" db="EMBL/GenBank/DDBJ databases">
        <authorList>
            <person name="Zhu J."/>
            <person name="Qi W."/>
            <person name="Song R."/>
        </authorList>
    </citation>
    <scope>NUCLEOTIDE SEQUENCE [LARGE SCALE GENOMIC DNA]</scope>
</reference>
<organism evidence="2 3">
    <name type="scientific">Vitrella brassicaformis (strain CCMP3155)</name>
    <dbReference type="NCBI Taxonomy" id="1169540"/>
    <lineage>
        <taxon>Eukaryota</taxon>
        <taxon>Sar</taxon>
        <taxon>Alveolata</taxon>
        <taxon>Colpodellida</taxon>
        <taxon>Vitrellaceae</taxon>
        <taxon>Vitrella</taxon>
    </lineage>
</organism>
<dbReference type="GO" id="GO:0006338">
    <property type="term" value="P:chromatin remodeling"/>
    <property type="evidence" value="ECO:0007669"/>
    <property type="project" value="InterPro"/>
</dbReference>
<keyword evidence="3" id="KW-1185">Reference proteome</keyword>
<evidence type="ECO:0000313" key="2">
    <source>
        <dbReference type="EMBL" id="CEL92553.1"/>
    </source>
</evidence>
<protein>
    <submittedName>
        <fullName evidence="2">Uncharacterized protein</fullName>
    </submittedName>
</protein>
<dbReference type="Pfam" id="PF04855">
    <property type="entry name" value="SNF5"/>
    <property type="match status" value="1"/>
</dbReference>
<name>A0A0G4EAC7_VITBC</name>
<feature type="compositionally biased region" description="Polar residues" evidence="1">
    <location>
        <begin position="304"/>
        <end position="315"/>
    </location>
</feature>
<gene>
    <name evidence="2" type="ORF">Vbra_4718</name>
</gene>
<dbReference type="VEuPathDB" id="CryptoDB:Vbra_4718"/>
<accession>A0A0G4EAC7</accession>
<evidence type="ECO:0000256" key="1">
    <source>
        <dbReference type="SAM" id="MobiDB-lite"/>
    </source>
</evidence>
<feature type="compositionally biased region" description="Low complexity" evidence="1">
    <location>
        <begin position="1"/>
        <end position="17"/>
    </location>
</feature>
<dbReference type="EMBL" id="CDMY01000086">
    <property type="protein sequence ID" value="CEL92553.1"/>
    <property type="molecule type" value="Genomic_DNA"/>
</dbReference>
<feature type="region of interest" description="Disordered" evidence="1">
    <location>
        <begin position="228"/>
        <end position="332"/>
    </location>
</feature>
<dbReference type="GO" id="GO:0000228">
    <property type="term" value="C:nuclear chromosome"/>
    <property type="evidence" value="ECO:0007669"/>
    <property type="project" value="InterPro"/>
</dbReference>
<evidence type="ECO:0000313" key="3">
    <source>
        <dbReference type="Proteomes" id="UP000041254"/>
    </source>
</evidence>
<feature type="region of interest" description="Disordered" evidence="1">
    <location>
        <begin position="390"/>
        <end position="410"/>
    </location>
</feature>
<dbReference type="InterPro" id="IPR006939">
    <property type="entry name" value="SNF5"/>
</dbReference>
<proteinExistence type="predicted"/>
<dbReference type="Proteomes" id="UP000041254">
    <property type="component" value="Unassembled WGS sequence"/>
</dbReference>
<sequence>MQPVGGMQPLLLPGLLRSPPPHGPPLHQLLDIADKHQPPTPASGGETSNNKKRRSSSCLVPLPIIARSPSGEIIEESILWDVGGAGGDTDHLVAPFIESFCREHGLHEGMRQRLKQTFTQRVTDARAMNDRFWALIDAVWRKELPPGSYPLDGPVVKIEVEVPLPEKNLSVEDRFRWNLCNDDNAVRLHVASLVTDMDLPDEMTTPLFAAIKKQIHDKRVEHVSLHHDPRAALTANNGNAPPPPKRLRTIVPPEFFGALGDPSRRRGRGEPPPPAKPTITTIVTDSDNQRDDTQGEQPPFPGPAQTTFQQRAGSSAPTPPLQQLYAPPPPPPLPLRLRAASASVPPTVAKGGTVAFRWIDQWKKAEMEWGPIVSRHEPQGAEGDPLQLTSAAARRAAKSRRFTRSALAQK</sequence>
<dbReference type="InParanoid" id="A0A0G4EAC7"/>
<feature type="region of interest" description="Disordered" evidence="1">
    <location>
        <begin position="1"/>
        <end position="55"/>
    </location>
</feature>
<dbReference type="AlphaFoldDB" id="A0A0G4EAC7"/>